<evidence type="ECO:0000313" key="2">
    <source>
        <dbReference type="Proteomes" id="UP001256673"/>
    </source>
</evidence>
<name>A0ABU3RZY2_9MICO</name>
<sequence length="42" mass="4614">MTGNDPLLLTLDPLPVLTSIALGDSIDLYLAMNRRDPERTSD</sequence>
<dbReference type="EMBL" id="JAWDIU010000008">
    <property type="protein sequence ID" value="MDU0328434.1"/>
    <property type="molecule type" value="Genomic_DNA"/>
</dbReference>
<organism evidence="1 2">
    <name type="scientific">Microbacterium algihabitans</name>
    <dbReference type="NCBI Taxonomy" id="3075992"/>
    <lineage>
        <taxon>Bacteria</taxon>
        <taxon>Bacillati</taxon>
        <taxon>Actinomycetota</taxon>
        <taxon>Actinomycetes</taxon>
        <taxon>Micrococcales</taxon>
        <taxon>Microbacteriaceae</taxon>
        <taxon>Microbacterium</taxon>
    </lineage>
</organism>
<dbReference type="RefSeq" id="WP_316002031.1">
    <property type="nucleotide sequence ID" value="NZ_JAWDIU010000008.1"/>
</dbReference>
<dbReference type="Proteomes" id="UP001256673">
    <property type="component" value="Unassembled WGS sequence"/>
</dbReference>
<comment type="caution">
    <text evidence="1">The sequence shown here is derived from an EMBL/GenBank/DDBJ whole genome shotgun (WGS) entry which is preliminary data.</text>
</comment>
<reference evidence="1 2" key="1">
    <citation type="submission" date="2023-09" db="EMBL/GenBank/DDBJ databases">
        <title>Microbacterium fusihabitans sp. nov., Microbacterium phycihabitans sp. nov., and Microbacterium cervinum sp. nov., isolated from dried seaweeds of beach.</title>
        <authorList>
            <person name="Lee S.D."/>
        </authorList>
    </citation>
    <scope>NUCLEOTIDE SEQUENCE [LARGE SCALE GENOMIC DNA]</scope>
    <source>
        <strain evidence="1 2">KSW2-21</strain>
    </source>
</reference>
<accession>A0ABU3RZY2</accession>
<gene>
    <name evidence="1" type="ORF">RWH43_16870</name>
</gene>
<keyword evidence="2" id="KW-1185">Reference proteome</keyword>
<evidence type="ECO:0000313" key="1">
    <source>
        <dbReference type="EMBL" id="MDU0328434.1"/>
    </source>
</evidence>
<proteinExistence type="predicted"/>
<protein>
    <submittedName>
        <fullName evidence="1">Uncharacterized protein</fullName>
    </submittedName>
</protein>